<dbReference type="OrthoDB" id="9800168at2"/>
<dbReference type="AlphaFoldDB" id="A0A372ILM9"/>
<protein>
    <submittedName>
        <fullName evidence="1">Uncharacterized protein</fullName>
    </submittedName>
</protein>
<comment type="caution">
    <text evidence="1">The sequence shown here is derived from an EMBL/GenBank/DDBJ whole genome shotgun (WGS) entry which is preliminary data.</text>
</comment>
<name>A0A372ILM9_9BACT</name>
<accession>A0A372ILM9</accession>
<organism evidence="1 2">
    <name type="scientific">Paracidobacterium acidisoli</name>
    <dbReference type="NCBI Taxonomy" id="2303751"/>
    <lineage>
        <taxon>Bacteria</taxon>
        <taxon>Pseudomonadati</taxon>
        <taxon>Acidobacteriota</taxon>
        <taxon>Terriglobia</taxon>
        <taxon>Terriglobales</taxon>
        <taxon>Acidobacteriaceae</taxon>
        <taxon>Paracidobacterium</taxon>
    </lineage>
</organism>
<reference evidence="1 2" key="1">
    <citation type="submission" date="2018-08" db="EMBL/GenBank/DDBJ databases">
        <title>Acidipila sp. 4G-K13, an acidobacterium isolated from forest soil.</title>
        <authorList>
            <person name="Gao Z.-H."/>
            <person name="Qiu L.-H."/>
        </authorList>
    </citation>
    <scope>NUCLEOTIDE SEQUENCE [LARGE SCALE GENOMIC DNA]</scope>
    <source>
        <strain evidence="1 2">4G-K13</strain>
    </source>
</reference>
<keyword evidence="2" id="KW-1185">Reference proteome</keyword>
<proteinExistence type="predicted"/>
<sequence>MPEGGGDSAERPLVEGEDYYMDGPYLVFTEGYHRRRGYCCGSGCRHCPWRESDEARVTD</sequence>
<dbReference type="Pfam" id="PF17653">
    <property type="entry name" value="DUF5522"/>
    <property type="match status" value="1"/>
</dbReference>
<dbReference type="EMBL" id="QVQT01000005">
    <property type="protein sequence ID" value="RFU15661.1"/>
    <property type="molecule type" value="Genomic_DNA"/>
</dbReference>
<dbReference type="Proteomes" id="UP000264702">
    <property type="component" value="Unassembled WGS sequence"/>
</dbReference>
<evidence type="ECO:0000313" key="1">
    <source>
        <dbReference type="EMBL" id="RFU15661.1"/>
    </source>
</evidence>
<evidence type="ECO:0000313" key="2">
    <source>
        <dbReference type="Proteomes" id="UP000264702"/>
    </source>
</evidence>
<gene>
    <name evidence="1" type="ORF">D0Y96_14470</name>
</gene>
<dbReference type="InterPro" id="IPR040807">
    <property type="entry name" value="DUF5522"/>
</dbReference>